<evidence type="ECO:0000313" key="1">
    <source>
        <dbReference type="EMBL" id="CAJ0957086.1"/>
    </source>
</evidence>
<name>A0ABN9M5F4_9NEOB</name>
<keyword evidence="2" id="KW-1185">Reference proteome</keyword>
<dbReference type="Proteomes" id="UP001176940">
    <property type="component" value="Unassembled WGS sequence"/>
</dbReference>
<organism evidence="1 2">
    <name type="scientific">Ranitomeya imitator</name>
    <name type="common">mimic poison frog</name>
    <dbReference type="NCBI Taxonomy" id="111125"/>
    <lineage>
        <taxon>Eukaryota</taxon>
        <taxon>Metazoa</taxon>
        <taxon>Chordata</taxon>
        <taxon>Craniata</taxon>
        <taxon>Vertebrata</taxon>
        <taxon>Euteleostomi</taxon>
        <taxon>Amphibia</taxon>
        <taxon>Batrachia</taxon>
        <taxon>Anura</taxon>
        <taxon>Neobatrachia</taxon>
        <taxon>Hyloidea</taxon>
        <taxon>Dendrobatidae</taxon>
        <taxon>Dendrobatinae</taxon>
        <taxon>Ranitomeya</taxon>
    </lineage>
</organism>
<evidence type="ECO:0000313" key="2">
    <source>
        <dbReference type="Proteomes" id="UP001176940"/>
    </source>
</evidence>
<gene>
    <name evidence="1" type="ORF">RIMI_LOCUS15819762</name>
</gene>
<comment type="caution">
    <text evidence="1">The sequence shown here is derived from an EMBL/GenBank/DDBJ whole genome shotgun (WGS) entry which is preliminary data.</text>
</comment>
<proteinExistence type="predicted"/>
<accession>A0ABN9M5F4</accession>
<sequence length="276" mass="29578">MGVNEKSQNFFWKTLEGGLVASETVDMDGKSAEWKNSMEKTPENLASASCMSRCANSCQQTQIADVTCLQRALAKNKVATIRAIANVLCAYDRSKAMRNKMELIKALRLLQEPTRCDLLRGFTMEELNSDVDNTMQDALWTLVNVLSPLNVGYLSTPLCGPLGPLVAKITQMLYTRGIPNLDGIWNVAGINGGKGPLGTVTNVSPGLVNLVLKLLLGDEKGLLSGVTGTVGGLTSAVTDLTGSTTRLISDLLGGINVCLKCFSCLYKRGVDRCIGL</sequence>
<protein>
    <submittedName>
        <fullName evidence="1">Uncharacterized protein</fullName>
    </submittedName>
</protein>
<dbReference type="EMBL" id="CAUEEQ010043195">
    <property type="protein sequence ID" value="CAJ0957086.1"/>
    <property type="molecule type" value="Genomic_DNA"/>
</dbReference>
<reference evidence="1" key="1">
    <citation type="submission" date="2023-07" db="EMBL/GenBank/DDBJ databases">
        <authorList>
            <person name="Stuckert A."/>
        </authorList>
    </citation>
    <scope>NUCLEOTIDE SEQUENCE</scope>
</reference>